<keyword evidence="8 11" id="KW-0413">Isomerase</keyword>
<dbReference type="PROSITE" id="PS01096">
    <property type="entry name" value="PPIC_PPIASE_1"/>
    <property type="match status" value="1"/>
</dbReference>
<dbReference type="EC" id="5.2.1.8" evidence="3"/>
<evidence type="ECO:0000256" key="4">
    <source>
        <dbReference type="ARBA" id="ARBA00018370"/>
    </source>
</evidence>
<feature type="chain" id="PRO_5047372689" description="Parvulin-like PPIase" evidence="9">
    <location>
        <begin position="23"/>
        <end position="280"/>
    </location>
</feature>
<feature type="domain" description="PpiC" evidence="10">
    <location>
        <begin position="133"/>
        <end position="222"/>
    </location>
</feature>
<dbReference type="InterPro" id="IPR027304">
    <property type="entry name" value="Trigger_fact/SurA_dom_sf"/>
</dbReference>
<dbReference type="InterPro" id="IPR023058">
    <property type="entry name" value="PPIase_PpiC_CS"/>
</dbReference>
<evidence type="ECO:0000256" key="2">
    <source>
        <dbReference type="ARBA" id="ARBA00007656"/>
    </source>
</evidence>
<evidence type="ECO:0000313" key="12">
    <source>
        <dbReference type="Proteomes" id="UP001205601"/>
    </source>
</evidence>
<evidence type="ECO:0000256" key="3">
    <source>
        <dbReference type="ARBA" id="ARBA00013194"/>
    </source>
</evidence>
<dbReference type="InterPro" id="IPR050245">
    <property type="entry name" value="PrsA_foldase"/>
</dbReference>
<evidence type="ECO:0000313" key="11">
    <source>
        <dbReference type="EMBL" id="MCT8331344.1"/>
    </source>
</evidence>
<evidence type="ECO:0000256" key="6">
    <source>
        <dbReference type="ARBA" id="ARBA00030642"/>
    </source>
</evidence>
<dbReference type="SUPFAM" id="SSF109998">
    <property type="entry name" value="Triger factor/SurA peptide-binding domain-like"/>
    <property type="match status" value="1"/>
</dbReference>
<dbReference type="PANTHER" id="PTHR47245:SF2">
    <property type="entry name" value="PEPTIDYL-PROLYL CIS-TRANS ISOMERASE HP_0175-RELATED"/>
    <property type="match status" value="1"/>
</dbReference>
<dbReference type="PANTHER" id="PTHR47245">
    <property type="entry name" value="PEPTIDYLPROLYL ISOMERASE"/>
    <property type="match status" value="1"/>
</dbReference>
<dbReference type="RefSeq" id="WP_261497221.1">
    <property type="nucleotide sequence ID" value="NZ_JAOCQF010000003.1"/>
</dbReference>
<proteinExistence type="inferred from homology"/>
<gene>
    <name evidence="11" type="ORF">N5I32_17630</name>
</gene>
<dbReference type="EMBL" id="JAOCQF010000003">
    <property type="protein sequence ID" value="MCT8331344.1"/>
    <property type="molecule type" value="Genomic_DNA"/>
</dbReference>
<dbReference type="InterPro" id="IPR046357">
    <property type="entry name" value="PPIase_dom_sf"/>
</dbReference>
<dbReference type="SUPFAM" id="SSF54534">
    <property type="entry name" value="FKBP-like"/>
    <property type="match status" value="1"/>
</dbReference>
<dbReference type="Gene3D" id="3.10.50.40">
    <property type="match status" value="1"/>
</dbReference>
<protein>
    <recommendedName>
        <fullName evidence="4">Parvulin-like PPIase</fullName>
        <ecNumber evidence="3">5.2.1.8</ecNumber>
    </recommendedName>
    <alternativeName>
        <fullName evidence="6">Peptidyl-prolyl cis-trans isomerase plp</fullName>
    </alternativeName>
    <alternativeName>
        <fullName evidence="7">Rotamase plp</fullName>
    </alternativeName>
</protein>
<comment type="catalytic activity">
    <reaction evidence="1">
        <text>[protein]-peptidylproline (omega=180) = [protein]-peptidylproline (omega=0)</text>
        <dbReference type="Rhea" id="RHEA:16237"/>
        <dbReference type="Rhea" id="RHEA-COMP:10747"/>
        <dbReference type="Rhea" id="RHEA-COMP:10748"/>
        <dbReference type="ChEBI" id="CHEBI:83833"/>
        <dbReference type="ChEBI" id="CHEBI:83834"/>
        <dbReference type="EC" id="5.2.1.8"/>
    </reaction>
</comment>
<evidence type="ECO:0000256" key="9">
    <source>
        <dbReference type="SAM" id="SignalP"/>
    </source>
</evidence>
<comment type="similarity">
    <text evidence="2">Belongs to the PpiC/parvulin rotamase family.</text>
</comment>
<keyword evidence="12" id="KW-1185">Reference proteome</keyword>
<organism evidence="11 12">
    <name type="scientific">Albidovulum sediminis</name>
    <dbReference type="NCBI Taxonomy" id="3066345"/>
    <lineage>
        <taxon>Bacteria</taxon>
        <taxon>Pseudomonadati</taxon>
        <taxon>Pseudomonadota</taxon>
        <taxon>Alphaproteobacteria</taxon>
        <taxon>Rhodobacterales</taxon>
        <taxon>Paracoccaceae</taxon>
        <taxon>Albidovulum</taxon>
    </lineage>
</organism>
<sequence>MSRRTILWAAACVLTLTTPALAQEPEAGTVVATVNGTDITLGQMIALREALPAQYLSMDDKTLFDGILEQLIQQTALAQQVPQPLSKRTELMLATQRLAYLSNEALNTIADAAVTDEALQALYDERYGKVDPGTEYHAAHILVESEEEAKAVRARLDGGADFATVATEMSTGPSGPNGGDLGWFGLGMMVKPFEDAVVALQAGQLSDPVQTEFGWHIIKLMETRAATVPTLDETRDELAGELQQKAVEAAVTALTESAEIKRNSEGMDPVILKNTALIDN</sequence>
<keyword evidence="5 8" id="KW-0697">Rotamase</keyword>
<dbReference type="PROSITE" id="PS50198">
    <property type="entry name" value="PPIC_PPIASE_2"/>
    <property type="match status" value="1"/>
</dbReference>
<feature type="signal peptide" evidence="9">
    <location>
        <begin position="1"/>
        <end position="22"/>
    </location>
</feature>
<keyword evidence="9" id="KW-0732">Signal</keyword>
<evidence type="ECO:0000256" key="1">
    <source>
        <dbReference type="ARBA" id="ARBA00000971"/>
    </source>
</evidence>
<comment type="caution">
    <text evidence="11">The sequence shown here is derived from an EMBL/GenBank/DDBJ whole genome shotgun (WGS) entry which is preliminary data.</text>
</comment>
<dbReference type="Proteomes" id="UP001205601">
    <property type="component" value="Unassembled WGS sequence"/>
</dbReference>
<evidence type="ECO:0000256" key="7">
    <source>
        <dbReference type="ARBA" id="ARBA00031484"/>
    </source>
</evidence>
<dbReference type="InterPro" id="IPR000297">
    <property type="entry name" value="PPIase_PpiC"/>
</dbReference>
<evidence type="ECO:0000256" key="5">
    <source>
        <dbReference type="ARBA" id="ARBA00023110"/>
    </source>
</evidence>
<dbReference type="GO" id="GO:0003755">
    <property type="term" value="F:peptidyl-prolyl cis-trans isomerase activity"/>
    <property type="evidence" value="ECO:0007669"/>
    <property type="project" value="UniProtKB-EC"/>
</dbReference>
<accession>A0ABT2NR16</accession>
<evidence type="ECO:0000256" key="8">
    <source>
        <dbReference type="PROSITE-ProRule" id="PRU00278"/>
    </source>
</evidence>
<name>A0ABT2NR16_9RHOB</name>
<reference evidence="12" key="1">
    <citation type="submission" date="2023-07" db="EMBL/GenBank/DDBJ databases">
        <title>Defluviimonas sediminis sp. nov., isolated from mangrove sediment.</title>
        <authorList>
            <person name="Liu L."/>
            <person name="Li J."/>
            <person name="Huang Y."/>
            <person name="Pan J."/>
            <person name="Li M."/>
        </authorList>
    </citation>
    <scope>NUCLEOTIDE SEQUENCE [LARGE SCALE GENOMIC DNA]</scope>
    <source>
        <strain evidence="12">FT324</strain>
    </source>
</reference>
<evidence type="ECO:0000259" key="10">
    <source>
        <dbReference type="PROSITE" id="PS50198"/>
    </source>
</evidence>
<dbReference type="Pfam" id="PF00639">
    <property type="entry name" value="Rotamase"/>
    <property type="match status" value="1"/>
</dbReference>